<proteinExistence type="predicted"/>
<keyword evidence="3" id="KW-1185">Reference proteome</keyword>
<feature type="non-terminal residue" evidence="2">
    <location>
        <position position="173"/>
    </location>
</feature>
<reference evidence="2 3" key="1">
    <citation type="journal article" date="2018" name="Front. Plant Sci.">
        <title>Red Clover (Trifolium pratense) and Zigzag Clover (T. medium) - A Picture of Genomic Similarities and Differences.</title>
        <authorList>
            <person name="Dluhosova J."/>
            <person name="Istvanek J."/>
            <person name="Nedelnik J."/>
            <person name="Repkova J."/>
        </authorList>
    </citation>
    <scope>NUCLEOTIDE SEQUENCE [LARGE SCALE GENOMIC DNA]</scope>
    <source>
        <strain evidence="3">cv. 10/8</strain>
        <tissue evidence="2">Leaf</tissue>
    </source>
</reference>
<accession>A0A392QLU1</accession>
<evidence type="ECO:0000313" key="3">
    <source>
        <dbReference type="Proteomes" id="UP000265520"/>
    </source>
</evidence>
<keyword evidence="2" id="KW-0808">Transferase</keyword>
<evidence type="ECO:0000313" key="2">
    <source>
        <dbReference type="EMBL" id="MCI24907.1"/>
    </source>
</evidence>
<feature type="domain" description="Reverse transcriptase Ty1/copia-type" evidence="1">
    <location>
        <begin position="2"/>
        <end position="50"/>
    </location>
</feature>
<keyword evidence="2" id="KW-0695">RNA-directed DNA polymerase</keyword>
<dbReference type="InterPro" id="IPR013103">
    <property type="entry name" value="RVT_2"/>
</dbReference>
<keyword evidence="2" id="KW-0548">Nucleotidyltransferase</keyword>
<dbReference type="Proteomes" id="UP000265520">
    <property type="component" value="Unassembled WGS sequence"/>
</dbReference>
<protein>
    <submittedName>
        <fullName evidence="2">Reverse transcriptase</fullName>
    </submittedName>
</protein>
<dbReference type="EMBL" id="LXQA010144235">
    <property type="protein sequence ID" value="MCI24907.1"/>
    <property type="molecule type" value="Genomic_DNA"/>
</dbReference>
<evidence type="ECO:0000259" key="1">
    <source>
        <dbReference type="Pfam" id="PF07727"/>
    </source>
</evidence>
<comment type="caution">
    <text evidence="2">The sequence shown here is derived from an EMBL/GenBank/DDBJ whole genome shotgun (WGS) entry which is preliminary data.</text>
</comment>
<feature type="non-terminal residue" evidence="2">
    <location>
        <position position="1"/>
    </location>
</feature>
<dbReference type="AlphaFoldDB" id="A0A392QLU1"/>
<dbReference type="GO" id="GO:0003964">
    <property type="term" value="F:RNA-directed DNA polymerase activity"/>
    <property type="evidence" value="ECO:0007669"/>
    <property type="project" value="UniProtKB-KW"/>
</dbReference>
<organism evidence="2 3">
    <name type="scientific">Trifolium medium</name>
    <dbReference type="NCBI Taxonomy" id="97028"/>
    <lineage>
        <taxon>Eukaryota</taxon>
        <taxon>Viridiplantae</taxon>
        <taxon>Streptophyta</taxon>
        <taxon>Embryophyta</taxon>
        <taxon>Tracheophyta</taxon>
        <taxon>Spermatophyta</taxon>
        <taxon>Magnoliopsida</taxon>
        <taxon>eudicotyledons</taxon>
        <taxon>Gunneridae</taxon>
        <taxon>Pentapetalae</taxon>
        <taxon>rosids</taxon>
        <taxon>fabids</taxon>
        <taxon>Fabales</taxon>
        <taxon>Fabaceae</taxon>
        <taxon>Papilionoideae</taxon>
        <taxon>50 kb inversion clade</taxon>
        <taxon>NPAAA clade</taxon>
        <taxon>Hologalegina</taxon>
        <taxon>IRL clade</taxon>
        <taxon>Trifolieae</taxon>
        <taxon>Trifolium</taxon>
    </lineage>
</organism>
<sequence length="173" mass="18880">LMPLPANKKPIAVKWVYKVKHFPDGTIAKHKARLVAKGCLQKPDIDIKEMVCQSDVATDVGTSCAKPVNNVPEFKLEVCAPVARLETVRLVVAVANQLNCQIVQPNVKSAFLNGKLEEEVYVEQPQGFKVKGAEDKVSEDKGLKHPTNTGIGISSCLRYACNSRPDICHSVGM</sequence>
<feature type="domain" description="Reverse transcriptase Ty1/copia-type" evidence="1">
    <location>
        <begin position="74"/>
        <end position="138"/>
    </location>
</feature>
<dbReference type="Pfam" id="PF07727">
    <property type="entry name" value="RVT_2"/>
    <property type="match status" value="2"/>
</dbReference>
<name>A0A392QLU1_9FABA</name>